<evidence type="ECO:0000313" key="5">
    <source>
        <dbReference type="EMBL" id="KAG8064523.1"/>
    </source>
</evidence>
<dbReference type="PANTHER" id="PTHR26379">
    <property type="entry name" value="BTB/POZ AND MATH DOMAIN-CONTAINING PROTEIN 1"/>
    <property type="match status" value="1"/>
</dbReference>
<organism evidence="5 6">
    <name type="scientific">Zizania palustris</name>
    <name type="common">Northern wild rice</name>
    <dbReference type="NCBI Taxonomy" id="103762"/>
    <lineage>
        <taxon>Eukaryota</taxon>
        <taxon>Viridiplantae</taxon>
        <taxon>Streptophyta</taxon>
        <taxon>Embryophyta</taxon>
        <taxon>Tracheophyta</taxon>
        <taxon>Spermatophyta</taxon>
        <taxon>Magnoliopsida</taxon>
        <taxon>Liliopsida</taxon>
        <taxon>Poales</taxon>
        <taxon>Poaceae</taxon>
        <taxon>BOP clade</taxon>
        <taxon>Oryzoideae</taxon>
        <taxon>Oryzeae</taxon>
        <taxon>Zizaniinae</taxon>
        <taxon>Zizania</taxon>
    </lineage>
</organism>
<protein>
    <submittedName>
        <fullName evidence="5">Uncharacterized protein</fullName>
    </submittedName>
</protein>
<proteinExistence type="inferred from homology"/>
<feature type="domain" description="BTB" evidence="3">
    <location>
        <begin position="195"/>
        <end position="263"/>
    </location>
</feature>
<gene>
    <name evidence="5" type="ORF">GUJ93_ZPchr0004g39990</name>
</gene>
<comment type="pathway">
    <text evidence="1">Protein modification; protein ubiquitination.</text>
</comment>
<dbReference type="Proteomes" id="UP000729402">
    <property type="component" value="Unassembled WGS sequence"/>
</dbReference>
<dbReference type="PANTHER" id="PTHR26379:SF339">
    <property type="entry name" value="BTB DOMAIN-CONTAINING PROTEIN"/>
    <property type="match status" value="1"/>
</dbReference>
<evidence type="ECO:0000313" key="6">
    <source>
        <dbReference type="Proteomes" id="UP000729402"/>
    </source>
</evidence>
<dbReference type="InterPro" id="IPR000210">
    <property type="entry name" value="BTB/POZ_dom"/>
</dbReference>
<name>A0A8J5SIM4_ZIZPA</name>
<dbReference type="Pfam" id="PF00651">
    <property type="entry name" value="BTB"/>
    <property type="match status" value="1"/>
</dbReference>
<dbReference type="PROSITE" id="PS50097">
    <property type="entry name" value="BTB"/>
    <property type="match status" value="1"/>
</dbReference>
<dbReference type="AlphaFoldDB" id="A0A8J5SIM4"/>
<dbReference type="SMART" id="SM00225">
    <property type="entry name" value="BTB"/>
    <property type="match status" value="1"/>
</dbReference>
<comment type="caution">
    <text evidence="5">The sequence shown here is derived from an EMBL/GenBank/DDBJ whole genome shotgun (WGS) entry which is preliminary data.</text>
</comment>
<dbReference type="GO" id="GO:0016567">
    <property type="term" value="P:protein ubiquitination"/>
    <property type="evidence" value="ECO:0007669"/>
    <property type="project" value="InterPro"/>
</dbReference>
<dbReference type="InterPro" id="IPR045005">
    <property type="entry name" value="BPM1-6"/>
</dbReference>
<feature type="domain" description="MATH" evidence="4">
    <location>
        <begin position="20"/>
        <end position="146"/>
    </location>
</feature>
<dbReference type="InterPro" id="IPR056423">
    <property type="entry name" value="BACK_BPM_SPOP"/>
</dbReference>
<sequence length="363" mass="40187">MPPPDNVVRSASAIFSSTESGQHVLKIEGYSRIRDAVASGSSVRSRPFLVGGYYWQISYFPNGYTPYWSEYISFQVVRDYCVDVRAQFTLCLLDQAGVPVPSYTSTVSNDFRNNRAVLFNYFILRSTLERSSEYLKNDCFTVRCDVTVTKPPEAKDVVAVTTSSIPTAPPPIVVAVPPSDLTRHLASLLATGEDSDVTFEVDGKMFKAHRNVLAARSPVFRALLKEEQSGDGDGGVVRIDDMEAQDFEALLGYMYTDSLPDMKVGEAAAVLPDLVAAANKYKMERLRLACENKLCEYVNVRTVAVMLAFAGEHHCHGLKNRCLQLLDDPGNLKVIVQTEGLEHLTKTYPLVLKDLIAKLAIKL</sequence>
<reference evidence="5" key="1">
    <citation type="journal article" date="2021" name="bioRxiv">
        <title>Whole Genome Assembly and Annotation of Northern Wild Rice, Zizania palustris L., Supports a Whole Genome Duplication in the Zizania Genus.</title>
        <authorList>
            <person name="Haas M."/>
            <person name="Kono T."/>
            <person name="Macchietto M."/>
            <person name="Millas R."/>
            <person name="McGilp L."/>
            <person name="Shao M."/>
            <person name="Duquette J."/>
            <person name="Hirsch C.N."/>
            <person name="Kimball J."/>
        </authorList>
    </citation>
    <scope>NUCLEOTIDE SEQUENCE</scope>
    <source>
        <tissue evidence="5">Fresh leaf tissue</tissue>
    </source>
</reference>
<evidence type="ECO:0000259" key="4">
    <source>
        <dbReference type="PROSITE" id="PS50144"/>
    </source>
</evidence>
<keyword evidence="6" id="KW-1185">Reference proteome</keyword>
<dbReference type="InterPro" id="IPR002083">
    <property type="entry name" value="MATH/TRAF_dom"/>
</dbReference>
<evidence type="ECO:0000256" key="2">
    <source>
        <dbReference type="ARBA" id="ARBA00010846"/>
    </source>
</evidence>
<dbReference type="CDD" id="cd00121">
    <property type="entry name" value="MATH"/>
    <property type="match status" value="1"/>
</dbReference>
<dbReference type="OrthoDB" id="6359816at2759"/>
<evidence type="ECO:0000259" key="3">
    <source>
        <dbReference type="PROSITE" id="PS50097"/>
    </source>
</evidence>
<evidence type="ECO:0000256" key="1">
    <source>
        <dbReference type="ARBA" id="ARBA00004906"/>
    </source>
</evidence>
<dbReference type="Pfam" id="PF24570">
    <property type="entry name" value="BACK_BPM_SPOP"/>
    <property type="match status" value="1"/>
</dbReference>
<dbReference type="PROSITE" id="PS50144">
    <property type="entry name" value="MATH"/>
    <property type="match status" value="1"/>
</dbReference>
<accession>A0A8J5SIM4</accession>
<dbReference type="Pfam" id="PF22486">
    <property type="entry name" value="MATH_2"/>
    <property type="match status" value="1"/>
</dbReference>
<dbReference type="EMBL" id="JAAALK010000285">
    <property type="protein sequence ID" value="KAG8064523.1"/>
    <property type="molecule type" value="Genomic_DNA"/>
</dbReference>
<reference evidence="5" key="2">
    <citation type="submission" date="2021-02" db="EMBL/GenBank/DDBJ databases">
        <authorList>
            <person name="Kimball J.A."/>
            <person name="Haas M.W."/>
            <person name="Macchietto M."/>
            <person name="Kono T."/>
            <person name="Duquette J."/>
            <person name="Shao M."/>
        </authorList>
    </citation>
    <scope>NUCLEOTIDE SEQUENCE</scope>
    <source>
        <tissue evidence="5">Fresh leaf tissue</tissue>
    </source>
</reference>
<comment type="similarity">
    <text evidence="2">Belongs to the Tdpoz family.</text>
</comment>